<accession>A0A8T0FHI5</accession>
<dbReference type="FunFam" id="1.10.10.60:FF:000102">
    <property type="entry name" value="Aristaless related homeobox"/>
    <property type="match status" value="1"/>
</dbReference>
<evidence type="ECO:0000256" key="7">
    <source>
        <dbReference type="RuleBase" id="RU000682"/>
    </source>
</evidence>
<keyword evidence="5 6" id="KW-0539">Nucleus</keyword>
<organism evidence="11 12">
    <name type="scientific">Argiope bruennichi</name>
    <name type="common">Wasp spider</name>
    <name type="synonym">Aranea bruennichi</name>
    <dbReference type="NCBI Taxonomy" id="94029"/>
    <lineage>
        <taxon>Eukaryota</taxon>
        <taxon>Metazoa</taxon>
        <taxon>Ecdysozoa</taxon>
        <taxon>Arthropoda</taxon>
        <taxon>Chelicerata</taxon>
        <taxon>Arachnida</taxon>
        <taxon>Araneae</taxon>
        <taxon>Araneomorphae</taxon>
        <taxon>Entelegynae</taxon>
        <taxon>Araneoidea</taxon>
        <taxon>Araneidae</taxon>
        <taxon>Argiope</taxon>
    </lineage>
</organism>
<evidence type="ECO:0000259" key="9">
    <source>
        <dbReference type="PROSITE" id="PS50071"/>
    </source>
</evidence>
<dbReference type="Pfam" id="PF03826">
    <property type="entry name" value="OAR"/>
    <property type="match status" value="1"/>
</dbReference>
<dbReference type="SMART" id="SM00389">
    <property type="entry name" value="HOX"/>
    <property type="match status" value="1"/>
</dbReference>
<evidence type="ECO:0000256" key="8">
    <source>
        <dbReference type="SAM" id="MobiDB-lite"/>
    </source>
</evidence>
<dbReference type="InterPro" id="IPR003654">
    <property type="entry name" value="OAR_dom"/>
</dbReference>
<keyword evidence="3 6" id="KW-0238">DNA-binding</keyword>
<dbReference type="Proteomes" id="UP000807504">
    <property type="component" value="Unassembled WGS sequence"/>
</dbReference>
<evidence type="ECO:0000259" key="10">
    <source>
        <dbReference type="PROSITE" id="PS50803"/>
    </source>
</evidence>
<evidence type="ECO:0000256" key="3">
    <source>
        <dbReference type="ARBA" id="ARBA00023125"/>
    </source>
</evidence>
<feature type="region of interest" description="Disordered" evidence="8">
    <location>
        <begin position="384"/>
        <end position="456"/>
    </location>
</feature>
<dbReference type="PANTHER" id="PTHR24329">
    <property type="entry name" value="HOMEOBOX PROTEIN ARISTALESS"/>
    <property type="match status" value="1"/>
</dbReference>
<evidence type="ECO:0000313" key="11">
    <source>
        <dbReference type="EMBL" id="KAF8790436.1"/>
    </source>
</evidence>
<keyword evidence="2" id="KW-0217">Developmental protein</keyword>
<dbReference type="EMBL" id="JABXBU010000011">
    <property type="protein sequence ID" value="KAF8790436.1"/>
    <property type="molecule type" value="Genomic_DNA"/>
</dbReference>
<protein>
    <submittedName>
        <fullName evidence="11">Homeobox protein aristaless like protein</fullName>
    </submittedName>
</protein>
<evidence type="ECO:0000256" key="2">
    <source>
        <dbReference type="ARBA" id="ARBA00022473"/>
    </source>
</evidence>
<evidence type="ECO:0000313" key="12">
    <source>
        <dbReference type="Proteomes" id="UP000807504"/>
    </source>
</evidence>
<sequence>MIHAKTTTCCGVACLDFDERFQHYEVTFLYSVPRPAHLHSTLSVLGDSLQSTEGGIAPELTEHRPNTISNTMGISDKIERQECISEAARTLNLMEAHQKEQQQQIHNPHHPHHKLSVMRLVGDKSPRPASSPEQVKPRQQEAVAEDLSVSATTDEVDSADENISVADEDGENNKCSASAESMLEGDDFPKRKQRRYRTTFTSYQLDELEKAFARTHYPDVFTREELAVRVDLTEARVQVWFQNRRAKWRKQEKAQGGQSQTQGYNPYPASTVLPSVPASSTPGSVKPFSALGYPRSYDLGLLNAAAAAHHHHQFPPPYLPPPGLSLFRPAHSFLSPSSYSIRDLPYSSLFPAAALTSPYSVAGAFPPTSFQSLLVNLSAQNRPKLTTPPDLSPVANEPYPILLSSSTSGATTLPPAPATATQPSPTVTPPAVPPRPSTGSPVSPPATGPVDLDRRSSSIAALRLKAREHEVRMELLRKANGEVS</sequence>
<dbReference type="PANTHER" id="PTHR24329:SF337">
    <property type="entry name" value="ARISTALESS RELATED HOMEOBOX"/>
    <property type="match status" value="1"/>
</dbReference>
<dbReference type="InterPro" id="IPR009057">
    <property type="entry name" value="Homeodomain-like_sf"/>
</dbReference>
<comment type="subcellular location">
    <subcellularLocation>
        <location evidence="1 6 7">Nucleus</location>
    </subcellularLocation>
</comment>
<evidence type="ECO:0000256" key="1">
    <source>
        <dbReference type="ARBA" id="ARBA00004123"/>
    </source>
</evidence>
<evidence type="ECO:0000256" key="6">
    <source>
        <dbReference type="PROSITE-ProRule" id="PRU00108"/>
    </source>
</evidence>
<reference evidence="11" key="1">
    <citation type="journal article" date="2020" name="bioRxiv">
        <title>Chromosome-level reference genome of the European wasp spider Argiope bruennichi: a resource for studies on range expansion and evolutionary adaptation.</title>
        <authorList>
            <person name="Sheffer M.M."/>
            <person name="Hoppe A."/>
            <person name="Krehenwinkel H."/>
            <person name="Uhl G."/>
            <person name="Kuss A.W."/>
            <person name="Jensen L."/>
            <person name="Jensen C."/>
            <person name="Gillespie R.G."/>
            <person name="Hoff K.J."/>
            <person name="Prost S."/>
        </authorList>
    </citation>
    <scope>NUCLEOTIDE SEQUENCE</scope>
</reference>
<dbReference type="PROSITE" id="PS50803">
    <property type="entry name" value="OAR"/>
    <property type="match status" value="1"/>
</dbReference>
<proteinExistence type="predicted"/>
<dbReference type="Gene3D" id="1.10.10.60">
    <property type="entry name" value="Homeodomain-like"/>
    <property type="match status" value="1"/>
</dbReference>
<dbReference type="GO" id="GO:0000981">
    <property type="term" value="F:DNA-binding transcription factor activity, RNA polymerase II-specific"/>
    <property type="evidence" value="ECO:0007669"/>
    <property type="project" value="InterPro"/>
</dbReference>
<keyword evidence="12" id="KW-1185">Reference proteome</keyword>
<name>A0A8T0FHI5_ARGBR</name>
<comment type="caution">
    <text evidence="11">The sequence shown here is derived from an EMBL/GenBank/DDBJ whole genome shotgun (WGS) entry which is preliminary data.</text>
</comment>
<dbReference type="CDD" id="cd00086">
    <property type="entry name" value="homeodomain"/>
    <property type="match status" value="1"/>
</dbReference>
<dbReference type="PROSITE" id="PS50071">
    <property type="entry name" value="HOMEOBOX_2"/>
    <property type="match status" value="1"/>
</dbReference>
<dbReference type="Pfam" id="PF00046">
    <property type="entry name" value="Homeodomain"/>
    <property type="match status" value="1"/>
</dbReference>
<dbReference type="InterPro" id="IPR017970">
    <property type="entry name" value="Homeobox_CS"/>
</dbReference>
<dbReference type="GO" id="GO:0005634">
    <property type="term" value="C:nucleus"/>
    <property type="evidence" value="ECO:0007669"/>
    <property type="project" value="UniProtKB-SubCell"/>
</dbReference>
<feature type="compositionally biased region" description="Pro residues" evidence="8">
    <location>
        <begin position="426"/>
        <end position="447"/>
    </location>
</feature>
<evidence type="ECO:0000256" key="5">
    <source>
        <dbReference type="ARBA" id="ARBA00023242"/>
    </source>
</evidence>
<feature type="domain" description="OAR" evidence="10">
    <location>
        <begin position="457"/>
        <end position="470"/>
    </location>
</feature>
<dbReference type="InterPro" id="IPR001356">
    <property type="entry name" value="HD"/>
</dbReference>
<evidence type="ECO:0000256" key="4">
    <source>
        <dbReference type="ARBA" id="ARBA00023155"/>
    </source>
</evidence>
<feature type="region of interest" description="Disordered" evidence="8">
    <location>
        <begin position="122"/>
        <end position="159"/>
    </location>
</feature>
<dbReference type="AlphaFoldDB" id="A0A8T0FHI5"/>
<dbReference type="InterPro" id="IPR050649">
    <property type="entry name" value="Paired_Homeobox_TFs"/>
</dbReference>
<keyword evidence="4 6" id="KW-0371">Homeobox</keyword>
<reference evidence="11" key="2">
    <citation type="submission" date="2020-06" db="EMBL/GenBank/DDBJ databases">
        <authorList>
            <person name="Sheffer M."/>
        </authorList>
    </citation>
    <scope>NUCLEOTIDE SEQUENCE</scope>
</reference>
<dbReference type="SUPFAM" id="SSF46689">
    <property type="entry name" value="Homeodomain-like"/>
    <property type="match status" value="1"/>
</dbReference>
<gene>
    <name evidence="11" type="ORF">HNY73_005458</name>
</gene>
<dbReference type="GO" id="GO:0000977">
    <property type="term" value="F:RNA polymerase II transcription regulatory region sequence-specific DNA binding"/>
    <property type="evidence" value="ECO:0007669"/>
    <property type="project" value="TreeGrafter"/>
</dbReference>
<dbReference type="PROSITE" id="PS00027">
    <property type="entry name" value="HOMEOBOX_1"/>
    <property type="match status" value="1"/>
</dbReference>
<feature type="DNA-binding region" description="Homeobox" evidence="6">
    <location>
        <begin position="193"/>
        <end position="252"/>
    </location>
</feature>
<feature type="domain" description="Homeobox" evidence="9">
    <location>
        <begin position="191"/>
        <end position="251"/>
    </location>
</feature>
<feature type="compositionally biased region" description="Low complexity" evidence="8">
    <location>
        <begin position="403"/>
        <end position="425"/>
    </location>
</feature>